<evidence type="ECO:0000256" key="2">
    <source>
        <dbReference type="ARBA" id="ARBA00023015"/>
    </source>
</evidence>
<reference evidence="8 9" key="1">
    <citation type="submission" date="2017-04" db="EMBL/GenBank/DDBJ databases">
        <authorList>
            <person name="Afonso C.L."/>
            <person name="Miller P.J."/>
            <person name="Scott M.A."/>
            <person name="Spackman E."/>
            <person name="Goraichik I."/>
            <person name="Dimitrov K.M."/>
            <person name="Suarez D.L."/>
            <person name="Swayne D.E."/>
        </authorList>
    </citation>
    <scope>NUCLEOTIDE SEQUENCE [LARGE SCALE GENOMIC DNA]</scope>
    <source>
        <strain evidence="8 9">DSM 19625</strain>
    </source>
</reference>
<keyword evidence="2" id="KW-0805">Transcription regulation</keyword>
<dbReference type="SUPFAM" id="SSF88946">
    <property type="entry name" value="Sigma2 domain of RNA polymerase sigma factors"/>
    <property type="match status" value="1"/>
</dbReference>
<organism evidence="8 9">
    <name type="scientific">Pedobacter nyackensis</name>
    <dbReference type="NCBI Taxonomy" id="475255"/>
    <lineage>
        <taxon>Bacteria</taxon>
        <taxon>Pseudomonadati</taxon>
        <taxon>Bacteroidota</taxon>
        <taxon>Sphingobacteriia</taxon>
        <taxon>Sphingobacteriales</taxon>
        <taxon>Sphingobacteriaceae</taxon>
        <taxon>Pedobacter</taxon>
    </lineage>
</organism>
<protein>
    <submittedName>
        <fullName evidence="8">RNA polymerase sigma-70 factor, ECF subfamily</fullName>
    </submittedName>
</protein>
<dbReference type="InterPro" id="IPR013249">
    <property type="entry name" value="RNA_pol_sigma70_r4_t2"/>
</dbReference>
<dbReference type="Gene3D" id="1.10.10.10">
    <property type="entry name" value="Winged helix-like DNA-binding domain superfamily/Winged helix DNA-binding domain"/>
    <property type="match status" value="1"/>
</dbReference>
<dbReference type="GO" id="GO:0003677">
    <property type="term" value="F:DNA binding"/>
    <property type="evidence" value="ECO:0007669"/>
    <property type="project" value="UniProtKB-KW"/>
</dbReference>
<evidence type="ECO:0000259" key="6">
    <source>
        <dbReference type="Pfam" id="PF04542"/>
    </source>
</evidence>
<dbReference type="NCBIfam" id="TIGR02937">
    <property type="entry name" value="sigma70-ECF"/>
    <property type="match status" value="1"/>
</dbReference>
<name>A0A1W2BMW6_9SPHI</name>
<dbReference type="Proteomes" id="UP000192678">
    <property type="component" value="Unassembled WGS sequence"/>
</dbReference>
<keyword evidence="9" id="KW-1185">Reference proteome</keyword>
<dbReference type="InterPro" id="IPR036388">
    <property type="entry name" value="WH-like_DNA-bd_sf"/>
</dbReference>
<dbReference type="PANTHER" id="PTHR43133:SF8">
    <property type="entry name" value="RNA POLYMERASE SIGMA FACTOR HI_1459-RELATED"/>
    <property type="match status" value="1"/>
</dbReference>
<evidence type="ECO:0000256" key="4">
    <source>
        <dbReference type="ARBA" id="ARBA00023125"/>
    </source>
</evidence>
<evidence type="ECO:0000259" key="7">
    <source>
        <dbReference type="Pfam" id="PF08281"/>
    </source>
</evidence>
<dbReference type="AlphaFoldDB" id="A0A1W2BMW6"/>
<dbReference type="GO" id="GO:0016987">
    <property type="term" value="F:sigma factor activity"/>
    <property type="evidence" value="ECO:0007669"/>
    <property type="project" value="UniProtKB-KW"/>
</dbReference>
<dbReference type="STRING" id="475255.SAMN04488101_102620"/>
<accession>A0A1W2BMW6</accession>
<feature type="domain" description="RNA polymerase sigma factor 70 region 4 type 2" evidence="7">
    <location>
        <begin position="123"/>
        <end position="174"/>
    </location>
</feature>
<keyword evidence="5" id="KW-0804">Transcription</keyword>
<comment type="similarity">
    <text evidence="1">Belongs to the sigma-70 factor family. ECF subfamily.</text>
</comment>
<dbReference type="InterPro" id="IPR013324">
    <property type="entry name" value="RNA_pol_sigma_r3/r4-like"/>
</dbReference>
<evidence type="ECO:0000256" key="1">
    <source>
        <dbReference type="ARBA" id="ARBA00010641"/>
    </source>
</evidence>
<proteinExistence type="inferred from homology"/>
<sequence>MLKFEDAIAGCLRNDNKSKEMMYKSFYGYLMGVTLRYVDDRNDAEELVNDSFIKIFKSIGQFNGPKYEDQLQKAFKGWIARISSRTAIDFLRGKKTFLYVDDITEEQQPLIELNAISQLNVQDIMKLLNELPETHKLIFNMYEIEGFSHEEISKILNIPESSCRVYLTRAKNKLRELYKNSLMNSYEPTTIQNIRSV</sequence>
<dbReference type="GO" id="GO:0006352">
    <property type="term" value="P:DNA-templated transcription initiation"/>
    <property type="evidence" value="ECO:0007669"/>
    <property type="project" value="InterPro"/>
</dbReference>
<dbReference type="EMBL" id="FWYB01000002">
    <property type="protein sequence ID" value="SMC74032.1"/>
    <property type="molecule type" value="Genomic_DNA"/>
</dbReference>
<dbReference type="SUPFAM" id="SSF88659">
    <property type="entry name" value="Sigma3 and sigma4 domains of RNA polymerase sigma factors"/>
    <property type="match status" value="1"/>
</dbReference>
<dbReference type="InterPro" id="IPR039425">
    <property type="entry name" value="RNA_pol_sigma-70-like"/>
</dbReference>
<dbReference type="OrthoDB" id="1491902at2"/>
<dbReference type="CDD" id="cd06171">
    <property type="entry name" value="Sigma70_r4"/>
    <property type="match status" value="1"/>
</dbReference>
<dbReference type="Gene3D" id="1.10.1740.10">
    <property type="match status" value="1"/>
</dbReference>
<gene>
    <name evidence="8" type="ORF">SAMN04488101_102620</name>
</gene>
<keyword evidence="3" id="KW-0731">Sigma factor</keyword>
<dbReference type="PANTHER" id="PTHR43133">
    <property type="entry name" value="RNA POLYMERASE ECF-TYPE SIGMA FACTO"/>
    <property type="match status" value="1"/>
</dbReference>
<dbReference type="InterPro" id="IPR014284">
    <property type="entry name" value="RNA_pol_sigma-70_dom"/>
</dbReference>
<evidence type="ECO:0000313" key="8">
    <source>
        <dbReference type="EMBL" id="SMC74032.1"/>
    </source>
</evidence>
<evidence type="ECO:0000256" key="5">
    <source>
        <dbReference type="ARBA" id="ARBA00023163"/>
    </source>
</evidence>
<dbReference type="Pfam" id="PF08281">
    <property type="entry name" value="Sigma70_r4_2"/>
    <property type="match status" value="1"/>
</dbReference>
<keyword evidence="4" id="KW-0238">DNA-binding</keyword>
<dbReference type="InterPro" id="IPR013325">
    <property type="entry name" value="RNA_pol_sigma_r2"/>
</dbReference>
<feature type="domain" description="RNA polymerase sigma-70 region 2" evidence="6">
    <location>
        <begin position="22"/>
        <end position="95"/>
    </location>
</feature>
<evidence type="ECO:0000256" key="3">
    <source>
        <dbReference type="ARBA" id="ARBA00023082"/>
    </source>
</evidence>
<dbReference type="InterPro" id="IPR007627">
    <property type="entry name" value="RNA_pol_sigma70_r2"/>
</dbReference>
<dbReference type="Pfam" id="PF04542">
    <property type="entry name" value="Sigma70_r2"/>
    <property type="match status" value="1"/>
</dbReference>
<evidence type="ECO:0000313" key="9">
    <source>
        <dbReference type="Proteomes" id="UP000192678"/>
    </source>
</evidence>